<dbReference type="Pfam" id="PF21038">
    <property type="entry name" value="CEP104_N"/>
    <property type="match status" value="1"/>
</dbReference>
<evidence type="ECO:0000256" key="2">
    <source>
        <dbReference type="ARBA" id="ARBA00010663"/>
    </source>
</evidence>
<dbReference type="PROSITE" id="PS50262">
    <property type="entry name" value="G_PROTEIN_RECEP_F1_2"/>
    <property type="match status" value="1"/>
</dbReference>
<feature type="transmembrane region" description="Helical" evidence="8">
    <location>
        <begin position="163"/>
        <end position="184"/>
    </location>
</feature>
<dbReference type="PANTHER" id="PTHR13371:SF0">
    <property type="entry name" value="CENTROSOMAL PROTEIN OF 104 KDA"/>
    <property type="match status" value="1"/>
</dbReference>
<keyword evidence="4 8" id="KW-1133">Transmembrane helix</keyword>
<organism evidence="10 11">
    <name type="scientific">Tigriopus californicus</name>
    <name type="common">Marine copepod</name>
    <dbReference type="NCBI Taxonomy" id="6832"/>
    <lineage>
        <taxon>Eukaryota</taxon>
        <taxon>Metazoa</taxon>
        <taxon>Ecdysozoa</taxon>
        <taxon>Arthropoda</taxon>
        <taxon>Crustacea</taxon>
        <taxon>Multicrustacea</taxon>
        <taxon>Hexanauplia</taxon>
        <taxon>Copepoda</taxon>
        <taxon>Harpacticoida</taxon>
        <taxon>Harpacticidae</taxon>
        <taxon>Tigriopus</taxon>
    </lineage>
</organism>
<dbReference type="Gene3D" id="1.20.1070.10">
    <property type="entry name" value="Rhodopsin 7-helix transmembrane proteins"/>
    <property type="match status" value="1"/>
</dbReference>
<dbReference type="Proteomes" id="UP000318571">
    <property type="component" value="Chromosome 7"/>
</dbReference>
<feature type="compositionally biased region" description="Polar residues" evidence="7">
    <location>
        <begin position="128"/>
        <end position="146"/>
    </location>
</feature>
<dbReference type="GO" id="GO:0005929">
    <property type="term" value="C:cilium"/>
    <property type="evidence" value="ECO:0007669"/>
    <property type="project" value="TreeGrafter"/>
</dbReference>
<dbReference type="InterPro" id="IPR052607">
    <property type="entry name" value="CEP104-like"/>
</dbReference>
<reference evidence="10 11" key="1">
    <citation type="journal article" date="2018" name="Nat. Ecol. Evol.">
        <title>Genomic signatures of mitonuclear coevolution across populations of Tigriopus californicus.</title>
        <authorList>
            <person name="Barreto F.S."/>
            <person name="Watson E.T."/>
            <person name="Lima T.G."/>
            <person name="Willett C.S."/>
            <person name="Edmands S."/>
            <person name="Li W."/>
            <person name="Burton R.S."/>
        </authorList>
    </citation>
    <scope>NUCLEOTIDE SEQUENCE [LARGE SCALE GENOMIC DNA]</scope>
    <source>
        <strain evidence="10 11">San Diego</strain>
    </source>
</reference>
<evidence type="ECO:0000313" key="11">
    <source>
        <dbReference type="Proteomes" id="UP000318571"/>
    </source>
</evidence>
<feature type="transmembrane region" description="Helical" evidence="8">
    <location>
        <begin position="47"/>
        <end position="70"/>
    </location>
</feature>
<name>A0A553P2L3_TIGCA</name>
<dbReference type="Gene3D" id="1.25.10.10">
    <property type="entry name" value="Leucine-rich Repeat Variant"/>
    <property type="match status" value="1"/>
</dbReference>
<sequence>MSVGLTTLYNIPKFFELRYDSERREIYQTAMRQNPIYVTYYIFWSKFIFVEIIPYISIIVLNWMVMVKIYKSTSFQKKFRYRSTVRNTTRLPFEESPIRNKSRSSLSKSPRKALRLGRARDSGRGKSQGINPQTQRSNSESHPNHSSVREDSPTTRQTQEKNLAAVLIGISLLFIFCQSAKIIPDLYEVIYCRWPSDEPKDCEITTFVTTMVSVSHLLLAINSSSNFIIYAWRGTKFRAELMELIRCTPTGSHDAMDQTQVSYRNGVGSHAKLPMSSVCTKYIYTTDAQSSIEVEDEPSRKPSYLTVPTDEEHVSSSLDEDDLEMVDLIIQLETCSHIEKIQVMVHHTLIPSAIEIQLGDMMPNPKHPDAPPDHKRCLFASLGEVALESNKKINFKGRQMQTIEVDGFNKGLFLKLLLKKNHLNRYNEYNQVSLMGLNVIGTPIDKDKHSEKPLYKLSHRDDLAFLMYMDTDIAEVIEQLEVCRQAAKEARRGEYKNKINEATAGLELAGLALGAKGVSKAIHLEKKDYKAVKELERQIQQERDELYREYNVSDLLEKNGHLPINDERPTELPPPVRHKSRPKSRSPSPGQEPPPRRTSLPPPRSPRRSLPSPISSPSRQSRTPTPPYRSPTPQEETPPRSPSPTRSQPIDLSNVYIDDRDIHPAKDTLPEAEADPEESEESRSPRKTRLSEQDKKELRVAIEVFGEETIMRAINKNPSVKEEADCEIQRTLESYNRDDLKPAKMMRGTTQIVVRMIKDKVWAIFTVGCNITEILFGSFLVEYKLSKKEIEASTSKVYKELIQRGCDTSDRVSDKAEATIQRMLQAPDVQETGVIQQQLLQPLPPNKEHPKMAVIKAELVVYMIDELNLVDRKYSSLDQVTEFGMAAVNHTTARVRKLGEKIMKKLFKIDPDRVRELIPPDNPKNRKANHNLRSLYKKF</sequence>
<dbReference type="PANTHER" id="PTHR13371">
    <property type="entry name" value="GLYCINE-, GLUTAMATE-, THIENYLCYCLOHEXYLPIPERIDINE-BINDING PROTEIN"/>
    <property type="match status" value="1"/>
</dbReference>
<dbReference type="InterPro" id="IPR000276">
    <property type="entry name" value="GPCR_Rhodpsn"/>
</dbReference>
<keyword evidence="3 8" id="KW-0812">Transmembrane</keyword>
<dbReference type="Pfam" id="PF00001">
    <property type="entry name" value="7tm_1"/>
    <property type="match status" value="1"/>
</dbReference>
<dbReference type="SUPFAM" id="SSF81321">
    <property type="entry name" value="Family A G protein-coupled receptor-like"/>
    <property type="match status" value="1"/>
</dbReference>
<feature type="compositionally biased region" description="Low complexity" evidence="7">
    <location>
        <begin position="608"/>
        <end position="623"/>
    </location>
</feature>
<feature type="compositionally biased region" description="Basic and acidic residues" evidence="7">
    <location>
        <begin position="681"/>
        <end position="694"/>
    </location>
</feature>
<gene>
    <name evidence="10" type="ORF">TCAL_01160</name>
</gene>
<comment type="subcellular location">
    <subcellularLocation>
        <location evidence="1">Membrane</location>
    </subcellularLocation>
</comment>
<dbReference type="GO" id="GO:0004930">
    <property type="term" value="F:G protein-coupled receptor activity"/>
    <property type="evidence" value="ECO:0007669"/>
    <property type="project" value="InterPro"/>
</dbReference>
<evidence type="ECO:0000256" key="6">
    <source>
        <dbReference type="SAM" id="Coils"/>
    </source>
</evidence>
<dbReference type="InterPro" id="IPR011989">
    <property type="entry name" value="ARM-like"/>
</dbReference>
<evidence type="ECO:0000313" key="10">
    <source>
        <dbReference type="EMBL" id="TRY71926.1"/>
    </source>
</evidence>
<feature type="compositionally biased region" description="Basic and acidic residues" evidence="7">
    <location>
        <begin position="558"/>
        <end position="570"/>
    </location>
</feature>
<comment type="caution">
    <text evidence="10">The sequence shown here is derived from an EMBL/GenBank/DDBJ whole genome shotgun (WGS) entry which is preliminary data.</text>
</comment>
<accession>A0A553P2L3</accession>
<feature type="compositionally biased region" description="Acidic residues" evidence="7">
    <location>
        <begin position="670"/>
        <end position="680"/>
    </location>
</feature>
<evidence type="ECO:0000256" key="1">
    <source>
        <dbReference type="ARBA" id="ARBA00004370"/>
    </source>
</evidence>
<feature type="coiled-coil region" evidence="6">
    <location>
        <begin position="525"/>
        <end position="552"/>
    </location>
</feature>
<dbReference type="STRING" id="6832.A0A553P2L3"/>
<keyword evidence="5 8" id="KW-0472">Membrane</keyword>
<evidence type="ECO:0000259" key="9">
    <source>
        <dbReference type="PROSITE" id="PS50262"/>
    </source>
</evidence>
<dbReference type="Pfam" id="PF21040">
    <property type="entry name" value="CEP104-like_TOG"/>
    <property type="match status" value="1"/>
</dbReference>
<evidence type="ECO:0000256" key="7">
    <source>
        <dbReference type="SAM" id="MobiDB-lite"/>
    </source>
</evidence>
<feature type="region of interest" description="Disordered" evidence="7">
    <location>
        <begin position="92"/>
        <end position="156"/>
    </location>
</feature>
<evidence type="ECO:0000256" key="8">
    <source>
        <dbReference type="SAM" id="Phobius"/>
    </source>
</evidence>
<dbReference type="AlphaFoldDB" id="A0A553P2L3"/>
<dbReference type="GO" id="GO:0016020">
    <property type="term" value="C:membrane"/>
    <property type="evidence" value="ECO:0007669"/>
    <property type="project" value="UniProtKB-SubCell"/>
</dbReference>
<dbReference type="InterPro" id="IPR048739">
    <property type="entry name" value="CEP104_N"/>
</dbReference>
<comment type="similarity">
    <text evidence="2">Belongs to the G-protein coupled receptor 1 family.</text>
</comment>
<evidence type="ECO:0000256" key="5">
    <source>
        <dbReference type="ARBA" id="ARBA00023136"/>
    </source>
</evidence>
<feature type="region of interest" description="Disordered" evidence="7">
    <location>
        <begin position="667"/>
        <end position="694"/>
    </location>
</feature>
<keyword evidence="6" id="KW-0175">Coiled coil</keyword>
<feature type="domain" description="G-protein coupled receptors family 1 profile" evidence="9">
    <location>
        <begin position="1"/>
        <end position="230"/>
    </location>
</feature>
<feature type="region of interest" description="Disordered" evidence="7">
    <location>
        <begin position="558"/>
        <end position="651"/>
    </location>
</feature>
<evidence type="ECO:0000256" key="3">
    <source>
        <dbReference type="ARBA" id="ARBA00022692"/>
    </source>
</evidence>
<proteinExistence type="inferred from homology"/>
<dbReference type="InterPro" id="IPR017452">
    <property type="entry name" value="GPCR_Rhodpsn_7TM"/>
</dbReference>
<dbReference type="EMBL" id="VCGU01000008">
    <property type="protein sequence ID" value="TRY71926.1"/>
    <property type="molecule type" value="Genomic_DNA"/>
</dbReference>
<evidence type="ECO:0000256" key="4">
    <source>
        <dbReference type="ARBA" id="ARBA00022989"/>
    </source>
</evidence>
<feature type="region of interest" description="Disordered" evidence="7">
    <location>
        <begin position="291"/>
        <end position="317"/>
    </location>
</feature>
<protein>
    <recommendedName>
        <fullName evidence="9">G-protein coupled receptors family 1 profile domain-containing protein</fullName>
    </recommendedName>
</protein>
<keyword evidence="11" id="KW-1185">Reference proteome</keyword>